<evidence type="ECO:0000256" key="1">
    <source>
        <dbReference type="ARBA" id="ARBA00011046"/>
    </source>
</evidence>
<evidence type="ECO:0000313" key="5">
    <source>
        <dbReference type="EMBL" id="AEE51252.1"/>
    </source>
</evidence>
<dbReference type="EMBL" id="CP002691">
    <property type="protein sequence ID" value="AEE51252.1"/>
    <property type="molecule type" value="Genomic_DNA"/>
</dbReference>
<dbReference type="InterPro" id="IPR005650">
    <property type="entry name" value="BlaI_family"/>
</dbReference>
<dbReference type="eggNOG" id="COG3682">
    <property type="taxonomic scope" value="Bacteria"/>
</dbReference>
<evidence type="ECO:0000256" key="2">
    <source>
        <dbReference type="ARBA" id="ARBA00023015"/>
    </source>
</evidence>
<reference key="2">
    <citation type="submission" date="2011-04" db="EMBL/GenBank/DDBJ databases">
        <title>Complete sequence of chromosome of Haliscomenobacter hydrossis DSM 1100.</title>
        <authorList>
            <consortium name="US DOE Joint Genome Institute (JGI-PGF)"/>
            <person name="Lucas S."/>
            <person name="Han J."/>
            <person name="Lapidus A."/>
            <person name="Bruce D."/>
            <person name="Goodwin L."/>
            <person name="Pitluck S."/>
            <person name="Peters L."/>
            <person name="Kyrpides N."/>
            <person name="Mavromatis K."/>
            <person name="Ivanova N."/>
            <person name="Ovchinnikova G."/>
            <person name="Pagani I."/>
            <person name="Daligault H."/>
            <person name="Detter J.C."/>
            <person name="Han C."/>
            <person name="Land M."/>
            <person name="Hauser L."/>
            <person name="Markowitz V."/>
            <person name="Cheng J.-F."/>
            <person name="Hugenholtz P."/>
            <person name="Woyke T."/>
            <person name="Wu D."/>
            <person name="Verbarg S."/>
            <person name="Frueling A."/>
            <person name="Brambilla E."/>
            <person name="Klenk H.-P."/>
            <person name="Eisen J.A."/>
        </authorList>
    </citation>
    <scope>NUCLEOTIDE SEQUENCE</scope>
    <source>
        <strain>DSM 1100</strain>
    </source>
</reference>
<evidence type="ECO:0000313" key="6">
    <source>
        <dbReference type="Proteomes" id="UP000008461"/>
    </source>
</evidence>
<gene>
    <name evidence="5" type="ordered locus">Halhy_3396</name>
</gene>
<proteinExistence type="inferred from homology"/>
<dbReference type="GO" id="GO:0003677">
    <property type="term" value="F:DNA binding"/>
    <property type="evidence" value="ECO:0007669"/>
    <property type="project" value="UniProtKB-KW"/>
</dbReference>
<dbReference type="Proteomes" id="UP000008461">
    <property type="component" value="Chromosome"/>
</dbReference>
<dbReference type="Gene3D" id="1.10.4040.10">
    <property type="entry name" value="Penicillinase repressor domain"/>
    <property type="match status" value="1"/>
</dbReference>
<keyword evidence="3" id="KW-0238">DNA-binding</keyword>
<dbReference type="Gene3D" id="1.10.10.10">
    <property type="entry name" value="Winged helix-like DNA-binding domain superfamily/Winged helix DNA-binding domain"/>
    <property type="match status" value="1"/>
</dbReference>
<comment type="similarity">
    <text evidence="1">Belongs to the BlaI transcriptional regulatory family.</text>
</comment>
<name>F4KVD9_HALH1</name>
<keyword evidence="6" id="KW-1185">Reference proteome</keyword>
<accession>F4KVD9</accession>
<dbReference type="AlphaFoldDB" id="F4KVD9"/>
<dbReference type="SUPFAM" id="SSF46785">
    <property type="entry name" value="Winged helix' DNA-binding domain"/>
    <property type="match status" value="1"/>
</dbReference>
<dbReference type="InterPro" id="IPR036388">
    <property type="entry name" value="WH-like_DNA-bd_sf"/>
</dbReference>
<dbReference type="InterPro" id="IPR036390">
    <property type="entry name" value="WH_DNA-bd_sf"/>
</dbReference>
<dbReference type="HOGENOM" id="CLU_119090_4_0_10"/>
<evidence type="ECO:0000256" key="4">
    <source>
        <dbReference type="ARBA" id="ARBA00023163"/>
    </source>
</evidence>
<keyword evidence="4" id="KW-0804">Transcription</keyword>
<dbReference type="KEGG" id="hhy:Halhy_3396"/>
<sequence length="128" mass="15084">MWHTICKHMKRLTRKEEELMQALWKLERAFVKDVIELLPEPKPHYNTVSTVIRKLVSQGYLGHEDFGGTHRYFPKISKEGYQRQFLGDSMAAYFDNSYKNMVAFFAREKKITPEELKDILKSIENGGE</sequence>
<reference evidence="5 6" key="1">
    <citation type="journal article" date="2011" name="Stand. Genomic Sci.">
        <title>Complete genome sequence of Haliscomenobacter hydrossis type strain (O).</title>
        <authorList>
            <consortium name="US DOE Joint Genome Institute (JGI-PGF)"/>
            <person name="Daligault H."/>
            <person name="Lapidus A."/>
            <person name="Zeytun A."/>
            <person name="Nolan M."/>
            <person name="Lucas S."/>
            <person name="Del Rio T.G."/>
            <person name="Tice H."/>
            <person name="Cheng J.F."/>
            <person name="Tapia R."/>
            <person name="Han C."/>
            <person name="Goodwin L."/>
            <person name="Pitluck S."/>
            <person name="Liolios K."/>
            <person name="Pagani I."/>
            <person name="Ivanova N."/>
            <person name="Huntemann M."/>
            <person name="Mavromatis K."/>
            <person name="Mikhailova N."/>
            <person name="Pati A."/>
            <person name="Chen A."/>
            <person name="Palaniappan K."/>
            <person name="Land M."/>
            <person name="Hauser L."/>
            <person name="Brambilla E.M."/>
            <person name="Rohde M."/>
            <person name="Verbarg S."/>
            <person name="Goker M."/>
            <person name="Bristow J."/>
            <person name="Eisen J.A."/>
            <person name="Markowitz V."/>
            <person name="Hugenholtz P."/>
            <person name="Kyrpides N.C."/>
            <person name="Klenk H.P."/>
            <person name="Woyke T."/>
        </authorList>
    </citation>
    <scope>NUCLEOTIDE SEQUENCE [LARGE SCALE GENOMIC DNA]</scope>
    <source>
        <strain evidence="6">ATCC 27775 / DSM 1100 / LMG 10767 / O</strain>
    </source>
</reference>
<dbReference type="STRING" id="760192.Halhy_3396"/>
<dbReference type="GO" id="GO:0045892">
    <property type="term" value="P:negative regulation of DNA-templated transcription"/>
    <property type="evidence" value="ECO:0007669"/>
    <property type="project" value="InterPro"/>
</dbReference>
<organism evidence="5 6">
    <name type="scientific">Haliscomenobacter hydrossis (strain ATCC 27775 / DSM 1100 / LMG 10767 / O)</name>
    <dbReference type="NCBI Taxonomy" id="760192"/>
    <lineage>
        <taxon>Bacteria</taxon>
        <taxon>Pseudomonadati</taxon>
        <taxon>Bacteroidota</taxon>
        <taxon>Saprospiria</taxon>
        <taxon>Saprospirales</taxon>
        <taxon>Haliscomenobacteraceae</taxon>
        <taxon>Haliscomenobacter</taxon>
    </lineage>
</organism>
<dbReference type="Pfam" id="PF03965">
    <property type="entry name" value="Penicillinase_R"/>
    <property type="match status" value="1"/>
</dbReference>
<evidence type="ECO:0000256" key="3">
    <source>
        <dbReference type="ARBA" id="ARBA00023125"/>
    </source>
</evidence>
<dbReference type="PIRSF" id="PIRSF019455">
    <property type="entry name" value="CopR_AtkY"/>
    <property type="match status" value="1"/>
</dbReference>
<keyword evidence="2" id="KW-0805">Transcription regulation</keyword>
<protein>
    <submittedName>
        <fullName evidence="5">Transcriptional repressor, CopY family</fullName>
    </submittedName>
</protein>